<dbReference type="OrthoDB" id="2692435at2759"/>
<evidence type="ECO:0000313" key="1">
    <source>
        <dbReference type="EMBL" id="RXW16152.1"/>
    </source>
</evidence>
<reference evidence="1 2" key="1">
    <citation type="submission" date="2019-01" db="EMBL/GenBank/DDBJ databases">
        <title>Draft genome sequence of Psathyrella aberdarensis IHI B618.</title>
        <authorList>
            <person name="Buettner E."/>
            <person name="Kellner H."/>
        </authorList>
    </citation>
    <scope>NUCLEOTIDE SEQUENCE [LARGE SCALE GENOMIC DNA]</scope>
    <source>
        <strain evidence="1 2">IHI B618</strain>
    </source>
</reference>
<dbReference type="STRING" id="2316362.A0A4Q2DAZ4"/>
<keyword evidence="2" id="KW-1185">Reference proteome</keyword>
<protein>
    <submittedName>
        <fullName evidence="1">Uncharacterized protein</fullName>
    </submittedName>
</protein>
<proteinExistence type="predicted"/>
<accession>A0A4Q2DAZ4</accession>
<dbReference type="AlphaFoldDB" id="A0A4Q2DAZ4"/>
<evidence type="ECO:0000313" key="2">
    <source>
        <dbReference type="Proteomes" id="UP000290288"/>
    </source>
</evidence>
<name>A0A4Q2DAZ4_9AGAR</name>
<sequence>MSPTSNLLSISKLYKLKEDGSNRAIYQDRTTDYLKGKGLRCHLNGCVKIPIKVVEHFNKSTNVTKFFNPTDTAFATPLSDKAIEKLKDTAFNYNKNKCIGSDAMFKHHRNIVQIDILTKFQSADYTSGSMRAFLSQLTEWQNNLLNNNYTLSDSQFVTYITTSLSTTSDYHMFISAIEGTAKVTSTMLTSEVLKKWLKAEHKARNRTNSNDTTSRLATTALAASCSKDTKGRKKKKSEYFCTICNVNGHSKKRCFAEGGGRHNQAPEWYKKKQVEQLTNVNTTLTSTTLKATNVSTVAKNHSCAVECLPSNTDEISAAKLETQHTKPTHST</sequence>
<gene>
    <name evidence="1" type="ORF">EST38_g9701</name>
</gene>
<dbReference type="Proteomes" id="UP000290288">
    <property type="component" value="Unassembled WGS sequence"/>
</dbReference>
<comment type="caution">
    <text evidence="1">The sequence shown here is derived from an EMBL/GenBank/DDBJ whole genome shotgun (WGS) entry which is preliminary data.</text>
</comment>
<organism evidence="1 2">
    <name type="scientific">Candolleomyces aberdarensis</name>
    <dbReference type="NCBI Taxonomy" id="2316362"/>
    <lineage>
        <taxon>Eukaryota</taxon>
        <taxon>Fungi</taxon>
        <taxon>Dikarya</taxon>
        <taxon>Basidiomycota</taxon>
        <taxon>Agaricomycotina</taxon>
        <taxon>Agaricomycetes</taxon>
        <taxon>Agaricomycetidae</taxon>
        <taxon>Agaricales</taxon>
        <taxon>Agaricineae</taxon>
        <taxon>Psathyrellaceae</taxon>
        <taxon>Candolleomyces</taxon>
    </lineage>
</organism>
<dbReference type="EMBL" id="SDEE01000469">
    <property type="protein sequence ID" value="RXW16152.1"/>
    <property type="molecule type" value="Genomic_DNA"/>
</dbReference>